<keyword evidence="13" id="KW-1185">Reference proteome</keyword>
<evidence type="ECO:0000259" key="11">
    <source>
        <dbReference type="Pfam" id="PF02782"/>
    </source>
</evidence>
<dbReference type="Pfam" id="PF00370">
    <property type="entry name" value="FGGY_N"/>
    <property type="match status" value="1"/>
</dbReference>
<keyword evidence="7" id="KW-0067">ATP-binding</keyword>
<evidence type="ECO:0000256" key="9">
    <source>
        <dbReference type="RuleBase" id="RU003733"/>
    </source>
</evidence>
<evidence type="ECO:0000256" key="6">
    <source>
        <dbReference type="ARBA" id="ARBA00022777"/>
    </source>
</evidence>
<feature type="domain" description="Carbohydrate kinase FGGY N-terminal" evidence="10">
    <location>
        <begin position="24"/>
        <end position="278"/>
    </location>
</feature>
<dbReference type="GO" id="GO:0016301">
    <property type="term" value="F:kinase activity"/>
    <property type="evidence" value="ECO:0007669"/>
    <property type="project" value="UniProtKB-KW"/>
</dbReference>
<evidence type="ECO:0000256" key="3">
    <source>
        <dbReference type="ARBA" id="ARBA00012099"/>
    </source>
</evidence>
<dbReference type="PROSITE" id="PS00933">
    <property type="entry name" value="FGGY_KINASES_1"/>
    <property type="match status" value="1"/>
</dbReference>
<dbReference type="InterPro" id="IPR043129">
    <property type="entry name" value="ATPase_NBD"/>
</dbReference>
<comment type="pathway">
    <text evidence="1">Polyol metabolism; glycerol degradation via glycerol kinase pathway; sn-glycerol 3-phosphate from glycerol: step 1/1.</text>
</comment>
<evidence type="ECO:0000259" key="10">
    <source>
        <dbReference type="Pfam" id="PF00370"/>
    </source>
</evidence>
<name>A0ABR1G9L3_AURAN</name>
<keyword evidence="4 9" id="KW-0808">Transferase</keyword>
<dbReference type="Pfam" id="PF02782">
    <property type="entry name" value="FGGY_C"/>
    <property type="match status" value="1"/>
</dbReference>
<dbReference type="PROSITE" id="PS00445">
    <property type="entry name" value="FGGY_KINASES_2"/>
    <property type="match status" value="1"/>
</dbReference>
<dbReference type="SUPFAM" id="SSF53067">
    <property type="entry name" value="Actin-like ATPase domain"/>
    <property type="match status" value="2"/>
</dbReference>
<organism evidence="12 13">
    <name type="scientific">Aureococcus anophagefferens</name>
    <name type="common">Harmful bloom alga</name>
    <dbReference type="NCBI Taxonomy" id="44056"/>
    <lineage>
        <taxon>Eukaryota</taxon>
        <taxon>Sar</taxon>
        <taxon>Stramenopiles</taxon>
        <taxon>Ochrophyta</taxon>
        <taxon>Pelagophyceae</taxon>
        <taxon>Pelagomonadales</taxon>
        <taxon>Pelagomonadaceae</taxon>
        <taxon>Aureococcus</taxon>
    </lineage>
</organism>
<evidence type="ECO:0000256" key="5">
    <source>
        <dbReference type="ARBA" id="ARBA00022741"/>
    </source>
</evidence>
<evidence type="ECO:0000313" key="12">
    <source>
        <dbReference type="EMBL" id="KAK7249789.1"/>
    </source>
</evidence>
<sequence length="525" mass="53856">MHSTLFASVARRARHVAQTRCASYLAAIDQGTSSSRVILYDAGSLAPVASHQVELQSCTTNPQPGWSQMDPLGILASVEASAAGALDKAGAKASEVVGVGITNQRESTVVWDKRTGAPLHDCILWHDARTSDVSRRLQAELGGLDALRDSCGLPISTYFSGVKLRWLLDEVPDVKAGFDNGHALFGTVDAWLLWNLTGGPDGGRHATDFTNASRTMLMDLDAGAWDADNATKLGVASAVGGLPEIVSSAEPYGAIAAGALAGCPVTGILGDQQSAMVGQRCFDPGDAKITYGTGAFLLMNAGETPVASTHGLLSTALYQFGSGGPRRYALEGAVACCAVGINWFRDALGMFEEAPEISALAASVDSAEGVCFVSAFGGLLAPRWRDDARGALVGLTLAHDKRHVARAVLEGIAHQSADVVQAMVADSGNALTTLKVDGGVALSDELLQAQADIAGAAVYRPADVETTAAGAAVAAGIGAGVFDGPAALADDDGAGVKFALAIGADERAARVAAWNKAVEASLGWA</sequence>
<evidence type="ECO:0000313" key="13">
    <source>
        <dbReference type="Proteomes" id="UP001363151"/>
    </source>
</evidence>
<dbReference type="InterPro" id="IPR000577">
    <property type="entry name" value="Carb_kinase_FGGY"/>
</dbReference>
<dbReference type="PIRSF" id="PIRSF000538">
    <property type="entry name" value="GlpK"/>
    <property type="match status" value="1"/>
</dbReference>
<dbReference type="PANTHER" id="PTHR10196:SF69">
    <property type="entry name" value="GLYCEROL KINASE"/>
    <property type="match status" value="1"/>
</dbReference>
<evidence type="ECO:0000256" key="8">
    <source>
        <dbReference type="ARBA" id="ARBA00043149"/>
    </source>
</evidence>
<dbReference type="NCBIfam" id="NF000756">
    <property type="entry name" value="PRK00047.1"/>
    <property type="match status" value="1"/>
</dbReference>
<evidence type="ECO:0000256" key="2">
    <source>
        <dbReference type="ARBA" id="ARBA00009156"/>
    </source>
</evidence>
<proteinExistence type="inferred from homology"/>
<keyword evidence="6 9" id="KW-0418">Kinase</keyword>
<comment type="caution">
    <text evidence="12">The sequence shown here is derived from an EMBL/GenBank/DDBJ whole genome shotgun (WGS) entry which is preliminary data.</text>
</comment>
<evidence type="ECO:0000256" key="4">
    <source>
        <dbReference type="ARBA" id="ARBA00022679"/>
    </source>
</evidence>
<comment type="similarity">
    <text evidence="2 9">Belongs to the FGGY kinase family.</text>
</comment>
<evidence type="ECO:0000256" key="1">
    <source>
        <dbReference type="ARBA" id="ARBA00005190"/>
    </source>
</evidence>
<evidence type="ECO:0000256" key="7">
    <source>
        <dbReference type="ARBA" id="ARBA00022840"/>
    </source>
</evidence>
<feature type="domain" description="Carbohydrate kinase FGGY C-terminal" evidence="11">
    <location>
        <begin position="287"/>
        <end position="478"/>
    </location>
</feature>
<dbReference type="InterPro" id="IPR018484">
    <property type="entry name" value="FGGY_N"/>
</dbReference>
<dbReference type="InterPro" id="IPR018485">
    <property type="entry name" value="FGGY_C"/>
</dbReference>
<dbReference type="EMBL" id="JBBJCI010000040">
    <property type="protein sequence ID" value="KAK7249789.1"/>
    <property type="molecule type" value="Genomic_DNA"/>
</dbReference>
<accession>A0ABR1G9L3</accession>
<dbReference type="Proteomes" id="UP001363151">
    <property type="component" value="Unassembled WGS sequence"/>
</dbReference>
<reference evidence="12 13" key="1">
    <citation type="submission" date="2024-03" db="EMBL/GenBank/DDBJ databases">
        <title>Aureococcus anophagefferens CCMP1851 and Kratosvirus quantuckense: Draft genome of a second virus-susceptible host strain in the model system.</title>
        <authorList>
            <person name="Chase E."/>
            <person name="Truchon A.R."/>
            <person name="Schepens W."/>
            <person name="Wilhelm S.W."/>
        </authorList>
    </citation>
    <scope>NUCLEOTIDE SEQUENCE [LARGE SCALE GENOMIC DNA]</scope>
    <source>
        <strain evidence="12 13">CCMP1851</strain>
    </source>
</reference>
<gene>
    <name evidence="12" type="primary">GK</name>
    <name evidence="12" type="ORF">SO694_00004741</name>
</gene>
<dbReference type="InterPro" id="IPR018483">
    <property type="entry name" value="Carb_kinase_FGGY_CS"/>
</dbReference>
<protein>
    <recommendedName>
        <fullName evidence="3">glycerol kinase</fullName>
        <ecNumber evidence="3">2.7.1.30</ecNumber>
    </recommendedName>
    <alternativeName>
        <fullName evidence="8">ATP:glycerol 3-phosphotransferase</fullName>
    </alternativeName>
</protein>
<dbReference type="PANTHER" id="PTHR10196">
    <property type="entry name" value="SUGAR KINASE"/>
    <property type="match status" value="1"/>
</dbReference>
<keyword evidence="5" id="KW-0547">Nucleotide-binding</keyword>
<dbReference type="EC" id="2.7.1.30" evidence="3"/>
<dbReference type="Gene3D" id="3.30.420.40">
    <property type="match status" value="2"/>
</dbReference>